<dbReference type="AlphaFoldDB" id="A0AAV7RXT4"/>
<evidence type="ECO:0000256" key="1">
    <source>
        <dbReference type="SAM" id="MobiDB-lite"/>
    </source>
</evidence>
<dbReference type="Proteomes" id="UP001066276">
    <property type="component" value="Chromosome 5"/>
</dbReference>
<sequence length="84" mass="9092">MLVGSVLPLRQRSIGRDGGGRRRPGRLPAPGAADEPLSRRRAPLPYFALSSIESITFHIISNAMATGRSWFVLSTTIVCGIQET</sequence>
<comment type="caution">
    <text evidence="2">The sequence shown here is derived from an EMBL/GenBank/DDBJ whole genome shotgun (WGS) entry which is preliminary data.</text>
</comment>
<dbReference type="EMBL" id="JANPWB010000009">
    <property type="protein sequence ID" value="KAJ1157257.1"/>
    <property type="molecule type" value="Genomic_DNA"/>
</dbReference>
<organism evidence="2 3">
    <name type="scientific">Pleurodeles waltl</name>
    <name type="common">Iberian ribbed newt</name>
    <dbReference type="NCBI Taxonomy" id="8319"/>
    <lineage>
        <taxon>Eukaryota</taxon>
        <taxon>Metazoa</taxon>
        <taxon>Chordata</taxon>
        <taxon>Craniata</taxon>
        <taxon>Vertebrata</taxon>
        <taxon>Euteleostomi</taxon>
        <taxon>Amphibia</taxon>
        <taxon>Batrachia</taxon>
        <taxon>Caudata</taxon>
        <taxon>Salamandroidea</taxon>
        <taxon>Salamandridae</taxon>
        <taxon>Pleurodelinae</taxon>
        <taxon>Pleurodeles</taxon>
    </lineage>
</organism>
<reference evidence="2" key="1">
    <citation type="journal article" date="2022" name="bioRxiv">
        <title>Sequencing and chromosome-scale assembly of the giantPleurodeles waltlgenome.</title>
        <authorList>
            <person name="Brown T."/>
            <person name="Elewa A."/>
            <person name="Iarovenko S."/>
            <person name="Subramanian E."/>
            <person name="Araus A.J."/>
            <person name="Petzold A."/>
            <person name="Susuki M."/>
            <person name="Suzuki K.-i.T."/>
            <person name="Hayashi T."/>
            <person name="Toyoda A."/>
            <person name="Oliveira C."/>
            <person name="Osipova E."/>
            <person name="Leigh N.D."/>
            <person name="Simon A."/>
            <person name="Yun M.H."/>
        </authorList>
    </citation>
    <scope>NUCLEOTIDE SEQUENCE</scope>
    <source>
        <strain evidence="2">20211129_DDA</strain>
        <tissue evidence="2">Liver</tissue>
    </source>
</reference>
<gene>
    <name evidence="2" type="ORF">NDU88_009972</name>
</gene>
<proteinExistence type="predicted"/>
<protein>
    <submittedName>
        <fullName evidence="2">Uncharacterized protein</fullName>
    </submittedName>
</protein>
<accession>A0AAV7RXT4</accession>
<keyword evidence="3" id="KW-1185">Reference proteome</keyword>
<evidence type="ECO:0000313" key="3">
    <source>
        <dbReference type="Proteomes" id="UP001066276"/>
    </source>
</evidence>
<feature type="region of interest" description="Disordered" evidence="1">
    <location>
        <begin position="1"/>
        <end position="37"/>
    </location>
</feature>
<evidence type="ECO:0000313" key="2">
    <source>
        <dbReference type="EMBL" id="KAJ1157257.1"/>
    </source>
</evidence>
<name>A0AAV7RXT4_PLEWA</name>